<dbReference type="RefSeq" id="WP_160336382.1">
    <property type="nucleotide sequence ID" value="NZ_WSRP01000071.1"/>
</dbReference>
<comment type="caution">
    <text evidence="2">The sequence shown here is derived from an EMBL/GenBank/DDBJ whole genome shotgun (WGS) entry which is preliminary data.</text>
</comment>
<keyword evidence="3" id="KW-1185">Reference proteome</keyword>
<dbReference type="Pfam" id="PF14393">
    <property type="entry name" value="DUF4422"/>
    <property type="match status" value="1"/>
</dbReference>
<reference evidence="2 3" key="1">
    <citation type="submission" date="2019-12" db="EMBL/GenBank/DDBJ databases">
        <title>Microbes associate with the intestines of laboratory mice.</title>
        <authorList>
            <person name="Navarre W."/>
            <person name="Wong E."/>
        </authorList>
    </citation>
    <scope>NUCLEOTIDE SEQUENCE [LARGE SCALE GENOMIC DNA]</scope>
    <source>
        <strain evidence="2 3">NM82_D38</strain>
    </source>
</reference>
<dbReference type="InterPro" id="IPR025536">
    <property type="entry name" value="DUF4422"/>
</dbReference>
<feature type="domain" description="DUF4422" evidence="1">
    <location>
        <begin position="5"/>
        <end position="223"/>
    </location>
</feature>
<dbReference type="OrthoDB" id="9807549at2"/>
<organism evidence="2 3">
    <name type="scientific">Parasutterella muris</name>
    <dbReference type="NCBI Taxonomy" id="2565572"/>
    <lineage>
        <taxon>Bacteria</taxon>
        <taxon>Pseudomonadati</taxon>
        <taxon>Pseudomonadota</taxon>
        <taxon>Betaproteobacteria</taxon>
        <taxon>Burkholderiales</taxon>
        <taxon>Sutterellaceae</taxon>
        <taxon>Parasutterella</taxon>
    </lineage>
</organism>
<evidence type="ECO:0000313" key="3">
    <source>
        <dbReference type="Proteomes" id="UP000472580"/>
    </source>
</evidence>
<evidence type="ECO:0000259" key="1">
    <source>
        <dbReference type="Pfam" id="PF14393"/>
    </source>
</evidence>
<gene>
    <name evidence="2" type="ORF">E5987_12395</name>
</gene>
<accession>A0A6L6YM47</accession>
<dbReference type="AlphaFoldDB" id="A0A6L6YM47"/>
<dbReference type="Proteomes" id="UP000472580">
    <property type="component" value="Unassembled WGS sequence"/>
</dbReference>
<proteinExistence type="predicted"/>
<protein>
    <submittedName>
        <fullName evidence="2">DUF4422 domain-containing protein</fullName>
    </submittedName>
</protein>
<evidence type="ECO:0000313" key="2">
    <source>
        <dbReference type="EMBL" id="MVX57973.1"/>
    </source>
</evidence>
<sequence length="255" mass="29906">MKLEILVAAHRPYVLPASDIYKPIEVGACSRKDIGLGGYRDNTGLNISEKNPNYCELTAVYWAWKNLPSDVTHIGLVHYRRYFGKRRLFQRPVDCVLSLADFQKLLSSSNVLLPPKRNYFIETVRSQYVHAHHAKDLEVLEQVLRERFLNYLVAFDTVMNGRRTHIFNMFVMRRDFFNHYCEFLFSVLSEVERRLDISSYSKNDARVFGFLSERLLDVWLMTNQISYSETSLVFTEPTNWIKKGAGLLLRKFGFR</sequence>
<dbReference type="EMBL" id="WSRP01000071">
    <property type="protein sequence ID" value="MVX57973.1"/>
    <property type="molecule type" value="Genomic_DNA"/>
</dbReference>
<name>A0A6L6YM47_9BURK</name>